<feature type="domain" description="PTHB1 hairpin" evidence="6">
    <location>
        <begin position="666"/>
        <end position="738"/>
    </location>
</feature>
<dbReference type="Pfam" id="PF23337">
    <property type="entry name" value="PTHB1_pf"/>
    <property type="match status" value="1"/>
</dbReference>
<feature type="compositionally biased region" description="Polar residues" evidence="2">
    <location>
        <begin position="888"/>
        <end position="903"/>
    </location>
</feature>
<evidence type="ECO:0000259" key="7">
    <source>
        <dbReference type="Pfam" id="PF23339"/>
    </source>
</evidence>
<dbReference type="GO" id="GO:0060271">
    <property type="term" value="P:cilium assembly"/>
    <property type="evidence" value="ECO:0007669"/>
    <property type="project" value="TreeGrafter"/>
</dbReference>
<dbReference type="InterPro" id="IPR026511">
    <property type="entry name" value="PTHB1"/>
</dbReference>
<evidence type="ECO:0000259" key="4">
    <source>
        <dbReference type="Pfam" id="PF14728"/>
    </source>
</evidence>
<evidence type="ECO:0000259" key="6">
    <source>
        <dbReference type="Pfam" id="PF23338"/>
    </source>
</evidence>
<evidence type="ECO:0000259" key="3">
    <source>
        <dbReference type="Pfam" id="PF14727"/>
    </source>
</evidence>
<feature type="domain" description="PTHB1 N-terminal" evidence="3">
    <location>
        <begin position="1"/>
        <end position="392"/>
    </location>
</feature>
<organism evidence="8 9">
    <name type="scientific">Adineta ricciae</name>
    <name type="common">Rotifer</name>
    <dbReference type="NCBI Taxonomy" id="249248"/>
    <lineage>
        <taxon>Eukaryota</taxon>
        <taxon>Metazoa</taxon>
        <taxon>Spiralia</taxon>
        <taxon>Gnathifera</taxon>
        <taxon>Rotifera</taxon>
        <taxon>Eurotatoria</taxon>
        <taxon>Bdelloidea</taxon>
        <taxon>Adinetida</taxon>
        <taxon>Adinetidae</taxon>
        <taxon>Adineta</taxon>
    </lineage>
</organism>
<proteinExistence type="predicted"/>
<dbReference type="Proteomes" id="UP000663828">
    <property type="component" value="Unassembled WGS sequence"/>
</dbReference>
<dbReference type="InterPro" id="IPR055362">
    <property type="entry name" value="PTHB1_pf_dom"/>
</dbReference>
<dbReference type="Pfam" id="PF23339">
    <property type="entry name" value="PTHB1_CtH"/>
    <property type="match status" value="1"/>
</dbReference>
<feature type="compositionally biased region" description="Acidic residues" evidence="2">
    <location>
        <begin position="904"/>
        <end position="916"/>
    </location>
</feature>
<dbReference type="EMBL" id="CAJNOR010000474">
    <property type="protein sequence ID" value="CAF0925218.1"/>
    <property type="molecule type" value="Genomic_DNA"/>
</dbReference>
<feature type="domain" description="PTHB1 platform" evidence="5">
    <location>
        <begin position="558"/>
        <end position="655"/>
    </location>
</feature>
<comment type="caution">
    <text evidence="8">The sequence shown here is derived from an EMBL/GenBank/DDBJ whole genome shotgun (WGS) entry which is preliminary data.</text>
</comment>
<dbReference type="Pfam" id="PF14727">
    <property type="entry name" value="PHTB1_N"/>
    <property type="match status" value="1"/>
</dbReference>
<sequence length="943" mass="105216">MSLFKAREWWSCQVGSGEQFDYGCLKTGSFNEDSNNKIIVGSQSGILRIYNPSGSEGDSVTHNHATDLLLEKNLGMPIVQVEIGKFISTSSTNQIAVLFSHKLSVYDYTEHSGVAEHGRQIDLELNYEHNLNRPTFNMCKGHFGSGGRGNKDSPNQEYICVQTLDGVLFVFEHERQSMVKSLPNTYIPGPLCYLSRSDAFLTVSSNYHLECYKYQALAISSGVDHGSNNNDVRRKGVEDESSLSVSQSSKRVPPEWTFNLGECALGIQTTQRMRNTPQTILVLGERNLFCLSDNGQLIFMSKFEYNPSSFIIYNSENNNVQQSDSSTSTVRYIIGTHSHTLFIVQDAHIRWAAHVDSVPVQIEVCTLQGIRGMICTLSETGSLQCCYLGTDPVSTSIPTIMPSTMINVQDAEEQLSKLNKQIKQAMNDPTLVVKRKANAQVLIQIEDTHQYSMTDETRFQRSDVESNVPTLNLNVRVKSNEAIQNVLLTVHVNSPLCAQPNEIRMGNIGGTAAVGTGTVAFWMREDLTPWSLEATFTISYNAMSDNVCHTIQKAYKLPLKLVARSFQQVASSAAGGQCKITLGANKPVVDLNSLFPELSSGDSNQQQGLTTRFYGSNESISILASSKSQKYRFQADSLASIWLFCHLLIERLHASSPTIDFEFGDPLPLNDYFLLIDRHYELRVECEQINSTLDICSKQFRAIQKRLLNKFKDKTPTLLDNLDILLENTNQQASIILEKADFHRLIMLNFQILALANRYEQCRYELNRASHDLSCATKLICLLLKTSVNLSNENARLLNAILSPVISDDNEQGWEETVDASVNYALRTVLARSKNTDLGTTPSTIGNSTANLDISRLKKRIQTLCERLEKGGSLVSSSSSTVQNNSTDAYRSTRQSKPLTSNYGEDDDEIPNGDDDSPFRLLPSNNSRIQYNNNNNNNDDDDD</sequence>
<feature type="region of interest" description="Disordered" evidence="2">
    <location>
        <begin position="228"/>
        <end position="249"/>
    </location>
</feature>
<accession>A0A814BB69</accession>
<reference evidence="8" key="1">
    <citation type="submission" date="2021-02" db="EMBL/GenBank/DDBJ databases">
        <authorList>
            <person name="Nowell W R."/>
        </authorList>
    </citation>
    <scope>NUCLEOTIDE SEQUENCE</scope>
</reference>
<evidence type="ECO:0000256" key="1">
    <source>
        <dbReference type="SAM" id="Coils"/>
    </source>
</evidence>
<evidence type="ECO:0000259" key="5">
    <source>
        <dbReference type="Pfam" id="PF23337"/>
    </source>
</evidence>
<gene>
    <name evidence="8" type="ORF">XAT740_LOCUS9263</name>
</gene>
<keyword evidence="1" id="KW-0175">Coiled coil</keyword>
<dbReference type="InterPro" id="IPR055364">
    <property type="entry name" value="PTHB1_CtH_dom"/>
</dbReference>
<keyword evidence="9" id="KW-1185">Reference proteome</keyword>
<feature type="compositionally biased region" description="Low complexity" evidence="2">
    <location>
        <begin position="874"/>
        <end position="887"/>
    </location>
</feature>
<dbReference type="SUPFAM" id="SSF50998">
    <property type="entry name" value="Quinoprotein alcohol dehydrogenase-like"/>
    <property type="match status" value="1"/>
</dbReference>
<evidence type="ECO:0000256" key="2">
    <source>
        <dbReference type="SAM" id="MobiDB-lite"/>
    </source>
</evidence>
<dbReference type="GO" id="GO:0016020">
    <property type="term" value="C:membrane"/>
    <property type="evidence" value="ECO:0007669"/>
    <property type="project" value="TreeGrafter"/>
</dbReference>
<dbReference type="Pfam" id="PF23338">
    <property type="entry name" value="PTHB1_hp"/>
    <property type="match status" value="1"/>
</dbReference>
<dbReference type="Pfam" id="PF14728">
    <property type="entry name" value="PTHB1_GAE"/>
    <property type="match status" value="1"/>
</dbReference>
<dbReference type="PANTHER" id="PTHR20991">
    <property type="entry name" value="PARATHYROID HORMONE-RESPONSIVE B1 GENE"/>
    <property type="match status" value="1"/>
</dbReference>
<evidence type="ECO:0000313" key="9">
    <source>
        <dbReference type="Proteomes" id="UP000663828"/>
    </source>
</evidence>
<name>A0A814BB69_ADIRI</name>
<feature type="domain" description="PTHB1 C-terminal helix bundle" evidence="7">
    <location>
        <begin position="790"/>
        <end position="868"/>
    </location>
</feature>
<dbReference type="PANTHER" id="PTHR20991:SF0">
    <property type="entry name" value="PROTEIN PTHB1"/>
    <property type="match status" value="1"/>
</dbReference>
<feature type="coiled-coil region" evidence="1">
    <location>
        <begin position="401"/>
        <end position="428"/>
    </location>
</feature>
<dbReference type="InterPro" id="IPR011047">
    <property type="entry name" value="Quinoprotein_ADH-like_sf"/>
</dbReference>
<feature type="domain" description="PTHB1 GAE" evidence="4">
    <location>
        <begin position="467"/>
        <end position="552"/>
    </location>
</feature>
<evidence type="ECO:0000313" key="8">
    <source>
        <dbReference type="EMBL" id="CAF0925218.1"/>
    </source>
</evidence>
<protein>
    <submittedName>
        <fullName evidence="8">Uncharacterized protein</fullName>
    </submittedName>
</protein>
<dbReference type="AlphaFoldDB" id="A0A814BB69"/>
<dbReference type="InterPro" id="IPR055363">
    <property type="entry name" value="PTHB1_hp_dom"/>
</dbReference>
<dbReference type="InterPro" id="IPR028073">
    <property type="entry name" value="PHTB1_N_dom"/>
</dbReference>
<dbReference type="GO" id="GO:0034464">
    <property type="term" value="C:BBSome"/>
    <property type="evidence" value="ECO:0007669"/>
    <property type="project" value="InterPro"/>
</dbReference>
<dbReference type="InterPro" id="IPR028074">
    <property type="entry name" value="PHTB1_GAE_dom"/>
</dbReference>
<feature type="region of interest" description="Disordered" evidence="2">
    <location>
        <begin position="874"/>
        <end position="943"/>
    </location>
</feature>